<keyword evidence="4" id="KW-1185">Reference proteome</keyword>
<accession>A0A8A4TKD1</accession>
<feature type="domain" description="RRM" evidence="2">
    <location>
        <begin position="1"/>
        <end position="79"/>
    </location>
</feature>
<dbReference type="RefSeq" id="WP_237379631.1">
    <property type="nucleotide sequence ID" value="NZ_CP071793.1"/>
</dbReference>
<dbReference type="Proteomes" id="UP000663929">
    <property type="component" value="Chromosome"/>
</dbReference>
<organism evidence="3 4">
    <name type="scientific">Sulfidibacter corallicola</name>
    <dbReference type="NCBI Taxonomy" id="2818388"/>
    <lineage>
        <taxon>Bacteria</taxon>
        <taxon>Pseudomonadati</taxon>
        <taxon>Acidobacteriota</taxon>
        <taxon>Holophagae</taxon>
        <taxon>Acanthopleuribacterales</taxon>
        <taxon>Acanthopleuribacteraceae</taxon>
        <taxon>Sulfidibacter</taxon>
    </lineage>
</organism>
<reference evidence="3" key="1">
    <citation type="submission" date="2021-03" db="EMBL/GenBank/DDBJ databases">
        <title>Acanthopleuribacteraceae sp. M133.</title>
        <authorList>
            <person name="Wang G."/>
        </authorList>
    </citation>
    <scope>NUCLEOTIDE SEQUENCE</scope>
    <source>
        <strain evidence="3">M133</strain>
    </source>
</reference>
<dbReference type="EMBL" id="CP071793">
    <property type="protein sequence ID" value="QTD50000.1"/>
    <property type="molecule type" value="Genomic_DNA"/>
</dbReference>
<evidence type="ECO:0000313" key="3">
    <source>
        <dbReference type="EMBL" id="QTD50000.1"/>
    </source>
</evidence>
<dbReference type="InterPro" id="IPR048289">
    <property type="entry name" value="RRM2_NsCP33-like"/>
</dbReference>
<sequence>MKIFIGNLAWSTDEATLLEHFEQFGEIEQMRLITDRETGRSRGFAFATYVNRDDALSAIEAMNGKELDGRALNVNEARERQPRPARSW</sequence>
<dbReference type="KEGG" id="scor:J3U87_30830"/>
<dbReference type="PROSITE" id="PS50102">
    <property type="entry name" value="RRM"/>
    <property type="match status" value="1"/>
</dbReference>
<evidence type="ECO:0000256" key="1">
    <source>
        <dbReference type="ARBA" id="ARBA00022884"/>
    </source>
</evidence>
<protein>
    <recommendedName>
        <fullName evidence="2">RRM domain-containing protein</fullName>
    </recommendedName>
</protein>
<dbReference type="Pfam" id="PF00076">
    <property type="entry name" value="RRM_1"/>
    <property type="match status" value="1"/>
</dbReference>
<keyword evidence="1" id="KW-0694">RNA-binding</keyword>
<dbReference type="InterPro" id="IPR052462">
    <property type="entry name" value="SLIRP/GR-RBP-like"/>
</dbReference>
<dbReference type="InterPro" id="IPR035979">
    <property type="entry name" value="RBD_domain_sf"/>
</dbReference>
<gene>
    <name evidence="3" type="ORF">J3U87_30830</name>
</gene>
<dbReference type="InterPro" id="IPR000504">
    <property type="entry name" value="RRM_dom"/>
</dbReference>
<proteinExistence type="predicted"/>
<dbReference type="InterPro" id="IPR012677">
    <property type="entry name" value="Nucleotide-bd_a/b_plait_sf"/>
</dbReference>
<dbReference type="SUPFAM" id="SSF54928">
    <property type="entry name" value="RNA-binding domain, RBD"/>
    <property type="match status" value="1"/>
</dbReference>
<name>A0A8A4TKD1_SULCO</name>
<evidence type="ECO:0000313" key="4">
    <source>
        <dbReference type="Proteomes" id="UP000663929"/>
    </source>
</evidence>
<dbReference type="PANTHER" id="PTHR48027">
    <property type="entry name" value="HETEROGENEOUS NUCLEAR RIBONUCLEOPROTEIN 87F-RELATED"/>
    <property type="match status" value="1"/>
</dbReference>
<dbReference type="Gene3D" id="3.30.70.330">
    <property type="match status" value="1"/>
</dbReference>
<dbReference type="CDD" id="cd21608">
    <property type="entry name" value="RRM2_NsCP33_like"/>
    <property type="match status" value="1"/>
</dbReference>
<dbReference type="AlphaFoldDB" id="A0A8A4TKD1"/>
<dbReference type="SMART" id="SM00360">
    <property type="entry name" value="RRM"/>
    <property type="match status" value="1"/>
</dbReference>
<dbReference type="GO" id="GO:0003723">
    <property type="term" value="F:RNA binding"/>
    <property type="evidence" value="ECO:0007669"/>
    <property type="project" value="UniProtKB-KW"/>
</dbReference>
<evidence type="ECO:0000259" key="2">
    <source>
        <dbReference type="PROSITE" id="PS50102"/>
    </source>
</evidence>